<dbReference type="AlphaFoldDB" id="A0A090VNI5"/>
<gene>
    <name evidence="2" type="ORF">EV102420_02_02520</name>
</gene>
<proteinExistence type="predicted"/>
<dbReference type="EMBL" id="BBMZ01000002">
    <property type="protein sequence ID" value="GAL56647.1"/>
    <property type="molecule type" value="Genomic_DNA"/>
</dbReference>
<keyword evidence="1" id="KW-0472">Membrane</keyword>
<name>A0A090VNI5_PSEVU</name>
<keyword evidence="1" id="KW-0812">Transmembrane</keyword>
<evidence type="ECO:0000313" key="2">
    <source>
        <dbReference type="EMBL" id="GAL56647.1"/>
    </source>
</evidence>
<feature type="transmembrane region" description="Helical" evidence="1">
    <location>
        <begin position="12"/>
        <end position="31"/>
    </location>
</feature>
<feature type="transmembrane region" description="Helical" evidence="1">
    <location>
        <begin position="143"/>
        <end position="164"/>
    </location>
</feature>
<evidence type="ECO:0000256" key="1">
    <source>
        <dbReference type="SAM" id="Phobius"/>
    </source>
</evidence>
<evidence type="ECO:0000313" key="3">
    <source>
        <dbReference type="Proteomes" id="UP000029462"/>
    </source>
</evidence>
<protein>
    <submittedName>
        <fullName evidence="2">Uncharacterized protein</fullName>
    </submittedName>
</protein>
<feature type="transmembrane region" description="Helical" evidence="1">
    <location>
        <begin position="114"/>
        <end position="131"/>
    </location>
</feature>
<feature type="transmembrane region" description="Helical" evidence="1">
    <location>
        <begin position="69"/>
        <end position="93"/>
    </location>
</feature>
<accession>A0A090VNI5</accession>
<keyword evidence="3" id="KW-1185">Reference proteome</keyword>
<dbReference type="Proteomes" id="UP000029462">
    <property type="component" value="Unassembled WGS sequence"/>
</dbReference>
<dbReference type="eggNOG" id="ENOG5032R0D">
    <property type="taxonomic scope" value="Bacteria"/>
</dbReference>
<reference evidence="2 3" key="1">
    <citation type="submission" date="2014-09" db="EMBL/GenBank/DDBJ databases">
        <title>Whole genome shotgun sequence of Escherichia vulneris NBRC 102420.</title>
        <authorList>
            <person name="Yoshida Y."/>
            <person name="Hosoyama A."/>
            <person name="Tsuchikane K."/>
            <person name="Ohji S."/>
            <person name="Ichikawa N."/>
            <person name="Kimura A."/>
            <person name="Yamazoe A."/>
            <person name="Ezaki T."/>
            <person name="Fujita N."/>
        </authorList>
    </citation>
    <scope>NUCLEOTIDE SEQUENCE [LARGE SCALE GENOMIC DNA]</scope>
    <source>
        <strain evidence="2 3">NBRC 102420</strain>
    </source>
</reference>
<sequence>MLVAVKDKFNPIIKIALFILIMFLVAKWVPYDGVVSAITERFDFEGAQRFTAAIEGEPNPEAWEAVSDYFSLLINTLISIPLLSALITAYHIAVKRSTVGHHAKKWMTSTVRRFLKVFLYTWLFWIVFRVMPYESLVNGLQSTAVYIAIFIINIAITTAAYVLIVRLIKKEKLNYANLTYK</sequence>
<comment type="caution">
    <text evidence="2">The sequence shown here is derived from an EMBL/GenBank/DDBJ whole genome shotgun (WGS) entry which is preliminary data.</text>
</comment>
<organism evidence="2 3">
    <name type="scientific">Pseudescherichia vulneris NBRC 102420</name>
    <dbReference type="NCBI Taxonomy" id="1115515"/>
    <lineage>
        <taxon>Bacteria</taxon>
        <taxon>Pseudomonadati</taxon>
        <taxon>Pseudomonadota</taxon>
        <taxon>Gammaproteobacteria</taxon>
        <taxon>Enterobacterales</taxon>
        <taxon>Enterobacteriaceae</taxon>
        <taxon>Pseudescherichia</taxon>
    </lineage>
</organism>
<keyword evidence="1" id="KW-1133">Transmembrane helix</keyword>